<feature type="domain" description="Zinc finger CGNR" evidence="1">
    <location>
        <begin position="149"/>
        <end position="192"/>
    </location>
</feature>
<gene>
    <name evidence="2" type="ordered locus">SGR_3041</name>
</gene>
<dbReference type="InterPro" id="IPR010852">
    <property type="entry name" value="ABATE"/>
</dbReference>
<dbReference type="SUPFAM" id="SSF160904">
    <property type="entry name" value="Jann2411-like"/>
    <property type="match status" value="1"/>
</dbReference>
<protein>
    <recommendedName>
        <fullName evidence="1">Zinc finger CGNR domain-containing protein</fullName>
    </recommendedName>
</protein>
<proteinExistence type="predicted"/>
<evidence type="ECO:0000259" key="1">
    <source>
        <dbReference type="Pfam" id="PF11706"/>
    </source>
</evidence>
<dbReference type="Pfam" id="PF11706">
    <property type="entry name" value="zf-CGNR"/>
    <property type="match status" value="1"/>
</dbReference>
<dbReference type="Pfam" id="PF07336">
    <property type="entry name" value="ABATE"/>
    <property type="match status" value="1"/>
</dbReference>
<reference evidence="3" key="1">
    <citation type="journal article" date="2008" name="J. Bacteriol.">
        <title>Genome sequence of the streptomycin-producing microorganism Streptomyces griseus IFO 13350.</title>
        <authorList>
            <person name="Ohnishi Y."/>
            <person name="Ishikawa J."/>
            <person name="Hara H."/>
            <person name="Suzuki H."/>
            <person name="Ikenoya M."/>
            <person name="Ikeda H."/>
            <person name="Yamashita A."/>
            <person name="Hattori M."/>
            <person name="Horinouchi S."/>
        </authorList>
    </citation>
    <scope>NUCLEOTIDE SEQUENCE [LARGE SCALE GENOMIC DNA]</scope>
    <source>
        <strain evidence="3">JCM 4626 / NBRC 13350</strain>
    </source>
</reference>
<dbReference type="RefSeq" id="WP_012379602.1">
    <property type="nucleotide sequence ID" value="NC_010572.1"/>
</dbReference>
<dbReference type="eggNOG" id="COG5516">
    <property type="taxonomic scope" value="Bacteria"/>
</dbReference>
<dbReference type="PATRIC" id="fig|455632.4.peg.3105"/>
<evidence type="ECO:0000313" key="2">
    <source>
        <dbReference type="EMBL" id="BAG19870.1"/>
    </source>
</evidence>
<dbReference type="PANTHER" id="PTHR35525:SF3">
    <property type="entry name" value="BLL6575 PROTEIN"/>
    <property type="match status" value="1"/>
</dbReference>
<dbReference type="KEGG" id="sgr:SGR_3041"/>
<dbReference type="AlphaFoldDB" id="B1W576"/>
<accession>B1W576</accession>
<dbReference type="InterPro" id="IPR023286">
    <property type="entry name" value="ABATE_dom_sf"/>
</dbReference>
<dbReference type="HOGENOM" id="CLU_087298_0_1_11"/>
<evidence type="ECO:0000313" key="3">
    <source>
        <dbReference type="Proteomes" id="UP000001685"/>
    </source>
</evidence>
<dbReference type="Proteomes" id="UP000001685">
    <property type="component" value="Chromosome"/>
</dbReference>
<name>B1W576_STRGG</name>
<dbReference type="PANTHER" id="PTHR35525">
    <property type="entry name" value="BLL6575 PROTEIN"/>
    <property type="match status" value="1"/>
</dbReference>
<dbReference type="Gene3D" id="1.10.3300.10">
    <property type="entry name" value="Jann2411-like domain"/>
    <property type="match status" value="1"/>
</dbReference>
<sequence>MSQSPGTDPRPLTGEPLALDLLNTRWTDGGVPHDLLDSVAGLGVWLSSPPVREQLGPDPVPAADRATLDRLLLARTALDALAASTAGEGPAAPADADPLNEVLSHGRVRRTLGPDGAPASTVEVDDPSWAPAWHAAESWLRLLADRPDRIRPCANPACVLHFYDVSKNGTRRWCSMAGCGNRAKARRHYARRSEA</sequence>
<dbReference type="EMBL" id="AP009493">
    <property type="protein sequence ID" value="BAG19870.1"/>
    <property type="molecule type" value="Genomic_DNA"/>
</dbReference>
<organism evidence="2 3">
    <name type="scientific">Streptomyces griseus subsp. griseus (strain JCM 4626 / CBS 651.72 / NBRC 13350 / KCC S-0626 / ISP 5235)</name>
    <dbReference type="NCBI Taxonomy" id="455632"/>
    <lineage>
        <taxon>Bacteria</taxon>
        <taxon>Bacillati</taxon>
        <taxon>Actinomycetota</taxon>
        <taxon>Actinomycetes</taxon>
        <taxon>Kitasatosporales</taxon>
        <taxon>Streptomycetaceae</taxon>
        <taxon>Streptomyces</taxon>
    </lineage>
</organism>
<dbReference type="InterPro" id="IPR021005">
    <property type="entry name" value="Znf_CGNR"/>
</dbReference>